<protein>
    <submittedName>
        <fullName evidence="1">Uncharacterized protein</fullName>
    </submittedName>
</protein>
<dbReference type="Proteomes" id="UP001157502">
    <property type="component" value="Chromosome 14"/>
</dbReference>
<name>A0ACC2GFB2_DALPE</name>
<organism evidence="1 2">
    <name type="scientific">Dallia pectoralis</name>
    <name type="common">Alaska blackfish</name>
    <dbReference type="NCBI Taxonomy" id="75939"/>
    <lineage>
        <taxon>Eukaryota</taxon>
        <taxon>Metazoa</taxon>
        <taxon>Chordata</taxon>
        <taxon>Craniata</taxon>
        <taxon>Vertebrata</taxon>
        <taxon>Euteleostomi</taxon>
        <taxon>Actinopterygii</taxon>
        <taxon>Neopterygii</taxon>
        <taxon>Teleostei</taxon>
        <taxon>Protacanthopterygii</taxon>
        <taxon>Esociformes</taxon>
        <taxon>Umbridae</taxon>
        <taxon>Dallia</taxon>
    </lineage>
</organism>
<sequence>MWNIKPPMTYALETKYKSYIEFNRATQSGVIFDDVIRPGLEEPGELGGPMTVGCAAGDAQSYILFCDFFDQVIEAYQNHKMISLQKSDFNYDNLKGGEDFDQGYALSCEVSAMRAVDDFSFPIHCSRGERRELLKQAKKAFDQFTDTLPGKLYSVAELSNNPEDKIANIVAPSISQFRNGLARDWPDSRAVWISNDRTLLVWVNIYDHLRLVTTRDDANIAKAFQCICVNLLRLEALYKKMRHPFIWKQQLGWVVSSPADVGTGLRASIRVKLQQLPRHKHLKDILRRLRLRMENTDCIGVYNISNAQTIGMDEVGFTQLVVDGVKLLIRMEKRLEIKENIADLIPLQK</sequence>
<accession>A0ACC2GFB2</accession>
<evidence type="ECO:0000313" key="2">
    <source>
        <dbReference type="Proteomes" id="UP001157502"/>
    </source>
</evidence>
<proteinExistence type="predicted"/>
<keyword evidence="2" id="KW-1185">Reference proteome</keyword>
<dbReference type="EMBL" id="CM055741">
    <property type="protein sequence ID" value="KAJ8002334.1"/>
    <property type="molecule type" value="Genomic_DNA"/>
</dbReference>
<evidence type="ECO:0000313" key="1">
    <source>
        <dbReference type="EMBL" id="KAJ8002334.1"/>
    </source>
</evidence>
<reference evidence="1" key="1">
    <citation type="submission" date="2021-05" db="EMBL/GenBank/DDBJ databases">
        <authorList>
            <person name="Pan Q."/>
            <person name="Jouanno E."/>
            <person name="Zahm M."/>
            <person name="Klopp C."/>
            <person name="Cabau C."/>
            <person name="Louis A."/>
            <person name="Berthelot C."/>
            <person name="Parey E."/>
            <person name="Roest Crollius H."/>
            <person name="Montfort J."/>
            <person name="Robinson-Rechavi M."/>
            <person name="Bouchez O."/>
            <person name="Lampietro C."/>
            <person name="Lopez Roques C."/>
            <person name="Donnadieu C."/>
            <person name="Postlethwait J."/>
            <person name="Bobe J."/>
            <person name="Dillon D."/>
            <person name="Chandos A."/>
            <person name="von Hippel F."/>
            <person name="Guiguen Y."/>
        </authorList>
    </citation>
    <scope>NUCLEOTIDE SEQUENCE</scope>
    <source>
        <strain evidence="1">YG-Jan2019</strain>
    </source>
</reference>
<comment type="caution">
    <text evidence="1">The sequence shown here is derived from an EMBL/GenBank/DDBJ whole genome shotgun (WGS) entry which is preliminary data.</text>
</comment>
<gene>
    <name evidence="1" type="ORF">DPEC_G00178800</name>
</gene>